<dbReference type="HOGENOM" id="CLU_039613_6_1_6"/>
<keyword evidence="4" id="KW-0804">Transcription</keyword>
<name>A0A097EP32_9GAMM</name>
<proteinExistence type="inferred from homology"/>
<keyword evidence="3" id="KW-0238">DNA-binding</keyword>
<dbReference type="InterPro" id="IPR005119">
    <property type="entry name" value="LysR_subst-bd"/>
</dbReference>
<dbReference type="EMBL" id="CP009574">
    <property type="protein sequence ID" value="AIT09320.1"/>
    <property type="molecule type" value="Genomic_DNA"/>
</dbReference>
<evidence type="ECO:0000313" key="7">
    <source>
        <dbReference type="Proteomes" id="UP000029672"/>
    </source>
</evidence>
<dbReference type="Gene3D" id="1.10.10.10">
    <property type="entry name" value="Winged helix-like DNA-binding domain superfamily/Winged helix DNA-binding domain"/>
    <property type="match status" value="1"/>
</dbReference>
<dbReference type="SUPFAM" id="SSF46785">
    <property type="entry name" value="Winged helix' DNA-binding domain"/>
    <property type="match status" value="1"/>
</dbReference>
<dbReference type="Gene3D" id="3.40.190.290">
    <property type="match status" value="1"/>
</dbReference>
<sequence length="295" mass="33488">MRITLKQLQVFVNTAKAESISIGAEKCFISQAAASMSLSQLETMLNTTLFDRIGKRMKLNDNGKNLLAKAIQILDEIEEFETLSEGSSELSGKITIGASTTIANYILPKYIAKFRNLYPTTEFEIISSNTKKIIHDVESLTCDIGFIEGECDSPAIDTSLWRKDNLKVICRADHPLYGKKNIKLKDLLEYEWVTREQGSGTFEIFFNALEDKVSSIKKAITLRSSEAIKQYIANSDCLACLSEIITQQAWDTNKYSILEVKDLDLTRNFYKLLHKKKYHTALTKAFCEFMEQEIN</sequence>
<dbReference type="GO" id="GO:0000976">
    <property type="term" value="F:transcription cis-regulatory region binding"/>
    <property type="evidence" value="ECO:0007669"/>
    <property type="project" value="TreeGrafter"/>
</dbReference>
<reference evidence="6 7" key="1">
    <citation type="submission" date="2014-10" db="EMBL/GenBank/DDBJ databases">
        <title>Whole genome sequence of Francisella endociliophora strain FSC1006, isolated from a laboratory culture of the marine ciliate Euplotes raikovi.</title>
        <authorList>
            <person name="Granberg M."/>
            <person name="Backman S."/>
            <person name="Lundmark E."/>
            <person name="Nilsson E."/>
            <person name="Karlsson E."/>
            <person name="Thelaus J."/>
            <person name="Ohrman C."/>
            <person name="Larkeryd A."/>
            <person name="Stenberg P."/>
        </authorList>
    </citation>
    <scope>NUCLEOTIDE SEQUENCE [LARGE SCALE GENOMIC DNA]</scope>
    <source>
        <strain evidence="6 7">FSC1006</strain>
    </source>
</reference>
<dbReference type="InterPro" id="IPR036388">
    <property type="entry name" value="WH-like_DNA-bd_sf"/>
</dbReference>
<dbReference type="GO" id="GO:0003700">
    <property type="term" value="F:DNA-binding transcription factor activity"/>
    <property type="evidence" value="ECO:0007669"/>
    <property type="project" value="InterPro"/>
</dbReference>
<feature type="domain" description="HTH lysR-type" evidence="5">
    <location>
        <begin position="3"/>
        <end position="60"/>
    </location>
</feature>
<evidence type="ECO:0000256" key="3">
    <source>
        <dbReference type="ARBA" id="ARBA00023125"/>
    </source>
</evidence>
<keyword evidence="7" id="KW-1185">Reference proteome</keyword>
<dbReference type="PROSITE" id="PS50931">
    <property type="entry name" value="HTH_LYSR"/>
    <property type="match status" value="1"/>
</dbReference>
<dbReference type="eggNOG" id="COG0583">
    <property type="taxonomic scope" value="Bacteria"/>
</dbReference>
<evidence type="ECO:0000256" key="1">
    <source>
        <dbReference type="ARBA" id="ARBA00009437"/>
    </source>
</evidence>
<dbReference type="Pfam" id="PF03466">
    <property type="entry name" value="LysR_substrate"/>
    <property type="match status" value="1"/>
</dbReference>
<dbReference type="Pfam" id="PF00126">
    <property type="entry name" value="HTH_1"/>
    <property type="match status" value="1"/>
</dbReference>
<comment type="similarity">
    <text evidence="1">Belongs to the LysR transcriptional regulatory family.</text>
</comment>
<dbReference type="SUPFAM" id="SSF53850">
    <property type="entry name" value="Periplasmic binding protein-like II"/>
    <property type="match status" value="1"/>
</dbReference>
<dbReference type="RefSeq" id="WP_040008982.1">
    <property type="nucleotide sequence ID" value="NZ_CP009574.1"/>
</dbReference>
<dbReference type="Proteomes" id="UP000029672">
    <property type="component" value="Chromosome"/>
</dbReference>
<evidence type="ECO:0000256" key="2">
    <source>
        <dbReference type="ARBA" id="ARBA00023015"/>
    </source>
</evidence>
<organism evidence="6 7">
    <name type="scientific">Candidatus Francisella endociliophora</name>
    <dbReference type="NCBI Taxonomy" id="653937"/>
    <lineage>
        <taxon>Bacteria</taxon>
        <taxon>Pseudomonadati</taxon>
        <taxon>Pseudomonadota</taxon>
        <taxon>Gammaproteobacteria</taxon>
        <taxon>Thiotrichales</taxon>
        <taxon>Francisellaceae</taxon>
        <taxon>Francisella</taxon>
    </lineage>
</organism>
<accession>A0A097EP32</accession>
<dbReference type="KEGG" id="frf:LO80_04615"/>
<dbReference type="PANTHER" id="PTHR30126:SF94">
    <property type="entry name" value="LYSR FAMILY TRANSCRIPTIONAL REGULATOR"/>
    <property type="match status" value="1"/>
</dbReference>
<evidence type="ECO:0000256" key="4">
    <source>
        <dbReference type="ARBA" id="ARBA00023163"/>
    </source>
</evidence>
<protein>
    <submittedName>
        <fullName evidence="6">LysR family transcriptional regulator</fullName>
    </submittedName>
</protein>
<dbReference type="AlphaFoldDB" id="A0A097EP32"/>
<dbReference type="InterPro" id="IPR036390">
    <property type="entry name" value="WH_DNA-bd_sf"/>
</dbReference>
<dbReference type="InterPro" id="IPR000847">
    <property type="entry name" value="LysR_HTH_N"/>
</dbReference>
<gene>
    <name evidence="6" type="ORF">LO80_04615</name>
</gene>
<evidence type="ECO:0000313" key="6">
    <source>
        <dbReference type="EMBL" id="AIT09320.1"/>
    </source>
</evidence>
<dbReference type="PANTHER" id="PTHR30126">
    <property type="entry name" value="HTH-TYPE TRANSCRIPTIONAL REGULATOR"/>
    <property type="match status" value="1"/>
</dbReference>
<keyword evidence="2" id="KW-0805">Transcription regulation</keyword>
<evidence type="ECO:0000259" key="5">
    <source>
        <dbReference type="PROSITE" id="PS50931"/>
    </source>
</evidence>
<dbReference type="OrthoDB" id="9771171at2"/>
<dbReference type="STRING" id="1547445.LO80_04615"/>